<accession>A0ABX2DCB3</accession>
<evidence type="ECO:0000313" key="6">
    <source>
        <dbReference type="EMBL" id="NQX30641.1"/>
    </source>
</evidence>
<evidence type="ECO:0000256" key="1">
    <source>
        <dbReference type="ARBA" id="ARBA00001946"/>
    </source>
</evidence>
<evidence type="ECO:0000313" key="7">
    <source>
        <dbReference type="Proteomes" id="UP000762110"/>
    </source>
</evidence>
<comment type="caution">
    <text evidence="6">The sequence shown here is derived from an EMBL/GenBank/DDBJ whole genome shotgun (WGS) entry which is preliminary data.</text>
</comment>
<keyword evidence="4" id="KW-0378">Hydrolase</keyword>
<keyword evidence="3" id="KW-0479">Metal-binding</keyword>
<dbReference type="PROSITE" id="PS00387">
    <property type="entry name" value="PPASE"/>
    <property type="match status" value="1"/>
</dbReference>
<keyword evidence="5" id="KW-0460">Magnesium</keyword>
<dbReference type="InterPro" id="IPR008162">
    <property type="entry name" value="Pyrophosphatase"/>
</dbReference>
<gene>
    <name evidence="6" type="ORF">HQN85_02830</name>
</gene>
<keyword evidence="7" id="KW-1185">Reference proteome</keyword>
<dbReference type="SUPFAM" id="SSF50324">
    <property type="entry name" value="Inorganic pyrophosphatase"/>
    <property type="match status" value="1"/>
</dbReference>
<dbReference type="Proteomes" id="UP000762110">
    <property type="component" value="Unassembled WGS sequence"/>
</dbReference>
<dbReference type="PANTHER" id="PTHR10286">
    <property type="entry name" value="INORGANIC PYROPHOSPHATASE"/>
    <property type="match status" value="1"/>
</dbReference>
<protein>
    <recommendedName>
        <fullName evidence="2">inorganic diphosphatase</fullName>
        <ecNumber evidence="2">3.6.1.1</ecNumber>
    </recommendedName>
</protein>
<dbReference type="Pfam" id="PF00719">
    <property type="entry name" value="Pyrophosphatase"/>
    <property type="match status" value="1"/>
</dbReference>
<dbReference type="EMBL" id="JABMKV010000001">
    <property type="protein sequence ID" value="NQX30641.1"/>
    <property type="molecule type" value="Genomic_DNA"/>
</dbReference>
<dbReference type="InterPro" id="IPR036649">
    <property type="entry name" value="Pyrophosphatase_sf"/>
</dbReference>
<reference evidence="6 7" key="1">
    <citation type="submission" date="2020-05" db="EMBL/GenBank/DDBJ databases">
        <title>Description of Pedobacter foliorum sp. nov.</title>
        <authorList>
            <person name="Qi S."/>
            <person name="Carlier A."/>
            <person name="Cnockaert M."/>
            <person name="Vandamme P."/>
        </authorList>
    </citation>
    <scope>NUCLEOTIDE SEQUENCE [LARGE SCALE GENOMIC DNA]</scope>
    <source>
        <strain evidence="6 7">LMG 31300</strain>
    </source>
</reference>
<evidence type="ECO:0000256" key="5">
    <source>
        <dbReference type="ARBA" id="ARBA00022842"/>
    </source>
</evidence>
<dbReference type="RefSeq" id="WP_173268827.1">
    <property type="nucleotide sequence ID" value="NZ_JABMKV010000001.1"/>
</dbReference>
<evidence type="ECO:0000256" key="3">
    <source>
        <dbReference type="ARBA" id="ARBA00022723"/>
    </source>
</evidence>
<dbReference type="EC" id="3.6.1.1" evidence="2"/>
<organism evidence="6 7">
    <name type="scientific">Pedobacter boryungensis</name>
    <dbReference type="NCBI Taxonomy" id="869962"/>
    <lineage>
        <taxon>Bacteria</taxon>
        <taxon>Pseudomonadati</taxon>
        <taxon>Bacteroidota</taxon>
        <taxon>Sphingobacteriia</taxon>
        <taxon>Sphingobacteriales</taxon>
        <taxon>Sphingobacteriaceae</taxon>
        <taxon>Pedobacter</taxon>
    </lineage>
</organism>
<sequence>MEPITVIIETPKGKKYKCDIEQGYVKLKKLLPAGLIFPYDFGFIPGTIGGDGDPLDVMVISEIETFSGCAIDCRIIGGLKAVQTERDGKKIRNDRLFAIPEISEQYVSINELKDLPQQVIHEIEQFFINYNEQAGKVFEPLNHFSAKKALKLIENSKRNGEPSKRIELFIPVYNKKGKPFPKKYYTNLHQKLTDKFGGLTMYSRVPVIGFWKENTANTVKENIIVYEVLATEIDDKFWSKLKKWILKTFAQEEIIIHISSVSSI</sequence>
<evidence type="ECO:0000256" key="4">
    <source>
        <dbReference type="ARBA" id="ARBA00022801"/>
    </source>
</evidence>
<name>A0ABX2DCB3_9SPHI</name>
<proteinExistence type="predicted"/>
<comment type="cofactor">
    <cofactor evidence="1">
        <name>Mg(2+)</name>
        <dbReference type="ChEBI" id="CHEBI:18420"/>
    </cofactor>
</comment>
<evidence type="ECO:0000256" key="2">
    <source>
        <dbReference type="ARBA" id="ARBA00012146"/>
    </source>
</evidence>
<dbReference type="Gene3D" id="3.90.80.10">
    <property type="entry name" value="Inorganic pyrophosphatase"/>
    <property type="match status" value="1"/>
</dbReference>